<dbReference type="OrthoDB" id="9769193at2"/>
<reference evidence="5 6" key="1">
    <citation type="journal article" date="2018" name="Syst. Appl. Microbiol.">
        <title>Abditibacterium utsteinense sp. nov., the first cultivated member of candidate phylum FBP, isolated from ice-free Antarctic soil samples.</title>
        <authorList>
            <person name="Tahon G."/>
            <person name="Tytgat B."/>
            <person name="Lebbe L."/>
            <person name="Carlier A."/>
            <person name="Willems A."/>
        </authorList>
    </citation>
    <scope>NUCLEOTIDE SEQUENCE [LARGE SCALE GENOMIC DNA]</scope>
    <source>
        <strain evidence="5 6">LMG 29911</strain>
    </source>
</reference>
<evidence type="ECO:0000313" key="5">
    <source>
        <dbReference type="EMBL" id="PQV65038.1"/>
    </source>
</evidence>
<dbReference type="AlphaFoldDB" id="A0A2S8SW72"/>
<keyword evidence="6" id="KW-1185">Reference proteome</keyword>
<dbReference type="Gene3D" id="3.40.50.2300">
    <property type="match status" value="2"/>
</dbReference>
<evidence type="ECO:0000259" key="4">
    <source>
        <dbReference type="Pfam" id="PF13407"/>
    </source>
</evidence>
<accession>A0A2S8SW72</accession>
<dbReference type="Proteomes" id="UP000237684">
    <property type="component" value="Unassembled WGS sequence"/>
</dbReference>
<dbReference type="InterPro" id="IPR028082">
    <property type="entry name" value="Peripla_BP_I"/>
</dbReference>
<proteinExistence type="inferred from homology"/>
<dbReference type="InterPro" id="IPR050555">
    <property type="entry name" value="Bact_Solute-Bind_Prot2"/>
</dbReference>
<evidence type="ECO:0000256" key="1">
    <source>
        <dbReference type="ARBA" id="ARBA00004196"/>
    </source>
</evidence>
<dbReference type="GO" id="GO:0030246">
    <property type="term" value="F:carbohydrate binding"/>
    <property type="evidence" value="ECO:0007669"/>
    <property type="project" value="TreeGrafter"/>
</dbReference>
<dbReference type="EMBL" id="NIGF01000002">
    <property type="protein sequence ID" value="PQV65038.1"/>
    <property type="molecule type" value="Genomic_DNA"/>
</dbReference>
<name>A0A2S8SW72_9BACT</name>
<dbReference type="CDD" id="cd19991">
    <property type="entry name" value="PBP1_ABC_xylose_binding"/>
    <property type="match status" value="1"/>
</dbReference>
<organism evidence="5 6">
    <name type="scientific">Abditibacterium utsteinense</name>
    <dbReference type="NCBI Taxonomy" id="1960156"/>
    <lineage>
        <taxon>Bacteria</taxon>
        <taxon>Pseudomonadati</taxon>
        <taxon>Abditibacteriota</taxon>
        <taxon>Abditibacteriia</taxon>
        <taxon>Abditibacteriales</taxon>
        <taxon>Abditibacteriaceae</taxon>
        <taxon>Abditibacterium</taxon>
    </lineage>
</organism>
<comment type="similarity">
    <text evidence="2">Belongs to the bacterial solute-binding protein 2 family.</text>
</comment>
<comment type="caution">
    <text evidence="5">The sequence shown here is derived from an EMBL/GenBank/DDBJ whole genome shotgun (WGS) entry which is preliminary data.</text>
</comment>
<evidence type="ECO:0000256" key="2">
    <source>
        <dbReference type="ARBA" id="ARBA00007639"/>
    </source>
</evidence>
<keyword evidence="3" id="KW-0732">Signal</keyword>
<gene>
    <name evidence="5" type="ORF">B1R32_10245</name>
</gene>
<dbReference type="PANTHER" id="PTHR30036">
    <property type="entry name" value="D-XYLOSE-BINDING PERIPLASMIC PROTEIN"/>
    <property type="match status" value="1"/>
</dbReference>
<evidence type="ECO:0000313" key="6">
    <source>
        <dbReference type="Proteomes" id="UP000237684"/>
    </source>
</evidence>
<comment type="subcellular location">
    <subcellularLocation>
        <location evidence="1">Cell envelope</location>
    </subcellularLocation>
</comment>
<protein>
    <submittedName>
        <fullName evidence="5">Xylose-binding protein</fullName>
    </submittedName>
</protein>
<evidence type="ECO:0000256" key="3">
    <source>
        <dbReference type="ARBA" id="ARBA00022729"/>
    </source>
</evidence>
<dbReference type="InParanoid" id="A0A2S8SW72"/>
<dbReference type="GO" id="GO:0030288">
    <property type="term" value="C:outer membrane-bounded periplasmic space"/>
    <property type="evidence" value="ECO:0007669"/>
    <property type="project" value="TreeGrafter"/>
</dbReference>
<dbReference type="Pfam" id="PF13407">
    <property type="entry name" value="Peripla_BP_4"/>
    <property type="match status" value="1"/>
</dbReference>
<dbReference type="PANTHER" id="PTHR30036:SF1">
    <property type="entry name" value="D-XYLOSE-BINDING PERIPLASMIC PROTEIN"/>
    <property type="match status" value="1"/>
</dbReference>
<sequence>MNIRNILMVASLALSVLIGLVLARGGKTAGAGATTAAPLIGLSLDTLKEERWQNDRNLFVKKATELGAQVKVQSANSDDNQQIRDVESLLTAGVKVLVIVPHDGVAMARAVEMAHKVGVPVVAYDRLINKSDLDLYLSFDNVKVGEMQAQFLLNKLPGGKGRIVRIYGSPTDNNAKLYKQGQDNILGPSIKRGDIKVVREDWAEDWKPENAKRIVNAAITDTSGAFDAVLSSNDGMAGGAIQALTEAGIAGKTLVTGQDAELAACQRIARGTQSMTIYKPLKVLASKAAEAAVALAKGKPIVATQSVNNGKIDVPSIFNPVFTVTKENLRQTVIKDGFLKEGDVFGAKAG</sequence>
<feature type="domain" description="Periplasmic binding protein" evidence="4">
    <location>
        <begin position="40"/>
        <end position="299"/>
    </location>
</feature>
<dbReference type="RefSeq" id="WP_105482347.1">
    <property type="nucleotide sequence ID" value="NZ_NIGF01000002.1"/>
</dbReference>
<dbReference type="InterPro" id="IPR025997">
    <property type="entry name" value="SBP_2_dom"/>
</dbReference>
<dbReference type="FunCoup" id="A0A2S8SW72">
    <property type="interactions" value="80"/>
</dbReference>
<dbReference type="SUPFAM" id="SSF53822">
    <property type="entry name" value="Periplasmic binding protein-like I"/>
    <property type="match status" value="1"/>
</dbReference>